<dbReference type="OrthoDB" id="432645at2759"/>
<keyword evidence="2" id="KW-0694">RNA-binding</keyword>
<evidence type="ECO:0000256" key="1">
    <source>
        <dbReference type="ARBA" id="ARBA00005781"/>
    </source>
</evidence>
<comment type="caution">
    <text evidence="7">The sequence shown here is derived from an EMBL/GenBank/DDBJ whole genome shotgun (WGS) entry which is preliminary data.</text>
</comment>
<keyword evidence="4" id="KW-0687">Ribonucleoprotein</keyword>
<reference evidence="8" key="1">
    <citation type="journal article" date="2019" name="Plant Biotechnol. J.">
        <title>Genome sequencing of the Australian wild diploid species Gossypium australe highlights disease resistance and delayed gland morphogenesis.</title>
        <authorList>
            <person name="Cai Y."/>
            <person name="Cai X."/>
            <person name="Wang Q."/>
            <person name="Wang P."/>
            <person name="Zhang Y."/>
            <person name="Cai C."/>
            <person name="Xu Y."/>
            <person name="Wang K."/>
            <person name="Zhou Z."/>
            <person name="Wang C."/>
            <person name="Geng S."/>
            <person name="Li B."/>
            <person name="Dong Q."/>
            <person name="Hou Y."/>
            <person name="Wang H."/>
            <person name="Ai P."/>
            <person name="Liu Z."/>
            <person name="Yi F."/>
            <person name="Sun M."/>
            <person name="An G."/>
            <person name="Cheng J."/>
            <person name="Zhang Y."/>
            <person name="Shi Q."/>
            <person name="Xie Y."/>
            <person name="Shi X."/>
            <person name="Chang Y."/>
            <person name="Huang F."/>
            <person name="Chen Y."/>
            <person name="Hong S."/>
            <person name="Mi L."/>
            <person name="Sun Q."/>
            <person name="Zhang L."/>
            <person name="Zhou B."/>
            <person name="Peng R."/>
            <person name="Zhang X."/>
            <person name="Liu F."/>
        </authorList>
    </citation>
    <scope>NUCLEOTIDE SEQUENCE [LARGE SCALE GENOMIC DNA]</scope>
    <source>
        <strain evidence="8">cv. PA1801</strain>
    </source>
</reference>
<sequence>MASQVLPQALHMIPRNQVQPFNPVKNRGFSAFLSRGPSPLTTSNVSVSGFHSKFPVGSSFSCFARRGFVVRAESNPEGEAEAEGNENGVEEPETKAEAEVEGEGEGEEAEEEKPKEPRKPRIKLGDIMGVIWLNLLLLYVGTLNRSHFADLLRLSVDRETKPRHVIISDLLNRIFHLMYPSACELGLLVESRHSECLLLCEPVKILNKRAIEASDKERPTPDLRTGDIVEIKLEVPENRRRLSVYKGIVISKQNTGIHTTIRIRRIIAGIGVEIVFPVYSPNIKEIKVVKHRKVRRARLYYLRDKLPRLSTFK</sequence>
<evidence type="ECO:0000256" key="3">
    <source>
        <dbReference type="ARBA" id="ARBA00022980"/>
    </source>
</evidence>
<dbReference type="Pfam" id="PF01245">
    <property type="entry name" value="Ribosomal_L19"/>
    <property type="match status" value="1"/>
</dbReference>
<dbReference type="EMBL" id="SMMG02000011">
    <property type="protein sequence ID" value="KAA3456412.1"/>
    <property type="molecule type" value="Genomic_DNA"/>
</dbReference>
<organism evidence="7 8">
    <name type="scientific">Gossypium australe</name>
    <dbReference type="NCBI Taxonomy" id="47621"/>
    <lineage>
        <taxon>Eukaryota</taxon>
        <taxon>Viridiplantae</taxon>
        <taxon>Streptophyta</taxon>
        <taxon>Embryophyta</taxon>
        <taxon>Tracheophyta</taxon>
        <taxon>Spermatophyta</taxon>
        <taxon>Magnoliopsida</taxon>
        <taxon>eudicotyledons</taxon>
        <taxon>Gunneridae</taxon>
        <taxon>Pentapetalae</taxon>
        <taxon>rosids</taxon>
        <taxon>malvids</taxon>
        <taxon>Malvales</taxon>
        <taxon>Malvaceae</taxon>
        <taxon>Malvoideae</taxon>
        <taxon>Gossypium</taxon>
    </lineage>
</organism>
<feature type="compositionally biased region" description="Acidic residues" evidence="6">
    <location>
        <begin position="76"/>
        <end position="91"/>
    </location>
</feature>
<dbReference type="GO" id="GO:0003735">
    <property type="term" value="F:structural constituent of ribosome"/>
    <property type="evidence" value="ECO:0007669"/>
    <property type="project" value="InterPro"/>
</dbReference>
<dbReference type="NCBIfam" id="TIGR01024">
    <property type="entry name" value="rplS_bact"/>
    <property type="match status" value="1"/>
</dbReference>
<dbReference type="InterPro" id="IPR008991">
    <property type="entry name" value="Translation_prot_SH3-like_sf"/>
</dbReference>
<evidence type="ECO:0000256" key="5">
    <source>
        <dbReference type="ARBA" id="ARBA00056903"/>
    </source>
</evidence>
<proteinExistence type="inferred from homology"/>
<comment type="similarity">
    <text evidence="1">Belongs to the bacterial ribosomal protein bL19 family.</text>
</comment>
<comment type="function">
    <text evidence="5">Located at the 30S-50S ribosomal subunit interface and binds directly to 23S ribosomal RNA.</text>
</comment>
<dbReference type="Proteomes" id="UP000325315">
    <property type="component" value="Unassembled WGS sequence"/>
</dbReference>
<dbReference type="PANTHER" id="PTHR15680">
    <property type="entry name" value="RIBOSOMAL PROTEIN L19"/>
    <property type="match status" value="1"/>
</dbReference>
<gene>
    <name evidence="7" type="ORF">EPI10_003218</name>
</gene>
<name>A0A5B6UJX1_9ROSI</name>
<evidence type="ECO:0000256" key="6">
    <source>
        <dbReference type="SAM" id="MobiDB-lite"/>
    </source>
</evidence>
<dbReference type="GO" id="GO:1990904">
    <property type="term" value="C:ribonucleoprotein complex"/>
    <property type="evidence" value="ECO:0007669"/>
    <property type="project" value="UniProtKB-KW"/>
</dbReference>
<dbReference type="GO" id="GO:0006412">
    <property type="term" value="P:translation"/>
    <property type="evidence" value="ECO:0007669"/>
    <property type="project" value="InterPro"/>
</dbReference>
<keyword evidence="2" id="KW-0699">rRNA-binding</keyword>
<dbReference type="FunFam" id="2.30.30.790:FF:000004">
    <property type="entry name" value="50S ribosomal protein L19, chloroplastic"/>
    <property type="match status" value="1"/>
</dbReference>
<dbReference type="InterPro" id="IPR038657">
    <property type="entry name" value="Ribosomal_bL19_sf"/>
</dbReference>
<dbReference type="PANTHER" id="PTHR15680:SF10">
    <property type="entry name" value="LARGE RIBOSOMAL SUBUNIT PROTEIN BL19CY-RELATED"/>
    <property type="match status" value="1"/>
</dbReference>
<keyword evidence="3 7" id="KW-0689">Ribosomal protein</keyword>
<dbReference type="AlphaFoldDB" id="A0A5B6UJX1"/>
<protein>
    <submittedName>
        <fullName evidence="7">50S ribosomal protein L19-1, chloroplastic-like</fullName>
    </submittedName>
</protein>
<dbReference type="GO" id="GO:0003729">
    <property type="term" value="F:mRNA binding"/>
    <property type="evidence" value="ECO:0007669"/>
    <property type="project" value="UniProtKB-ARBA"/>
</dbReference>
<dbReference type="GO" id="GO:0019843">
    <property type="term" value="F:rRNA binding"/>
    <property type="evidence" value="ECO:0007669"/>
    <property type="project" value="UniProtKB-KW"/>
</dbReference>
<dbReference type="SUPFAM" id="SSF50104">
    <property type="entry name" value="Translation proteins SH3-like domain"/>
    <property type="match status" value="1"/>
</dbReference>
<dbReference type="PRINTS" id="PR00061">
    <property type="entry name" value="RIBOSOMALL19"/>
</dbReference>
<accession>A0A5B6UJX1</accession>
<evidence type="ECO:0000256" key="2">
    <source>
        <dbReference type="ARBA" id="ARBA00022730"/>
    </source>
</evidence>
<evidence type="ECO:0000313" key="7">
    <source>
        <dbReference type="EMBL" id="KAA3456412.1"/>
    </source>
</evidence>
<dbReference type="InterPro" id="IPR001857">
    <property type="entry name" value="Ribosomal_bL19"/>
</dbReference>
<evidence type="ECO:0000313" key="8">
    <source>
        <dbReference type="Proteomes" id="UP000325315"/>
    </source>
</evidence>
<dbReference type="GO" id="GO:0005840">
    <property type="term" value="C:ribosome"/>
    <property type="evidence" value="ECO:0007669"/>
    <property type="project" value="UniProtKB-KW"/>
</dbReference>
<evidence type="ECO:0000256" key="4">
    <source>
        <dbReference type="ARBA" id="ARBA00023274"/>
    </source>
</evidence>
<keyword evidence="8" id="KW-1185">Reference proteome</keyword>
<feature type="region of interest" description="Disordered" evidence="6">
    <location>
        <begin position="74"/>
        <end position="118"/>
    </location>
</feature>
<dbReference type="Gene3D" id="2.30.30.790">
    <property type="match status" value="1"/>
</dbReference>
<feature type="compositionally biased region" description="Acidic residues" evidence="6">
    <location>
        <begin position="99"/>
        <end position="111"/>
    </location>
</feature>